<dbReference type="Pfam" id="PF01435">
    <property type="entry name" value="Peptidase_M48"/>
    <property type="match status" value="1"/>
</dbReference>
<keyword evidence="9" id="KW-1185">Reference proteome</keyword>
<dbReference type="RefSeq" id="WP_377481180.1">
    <property type="nucleotide sequence ID" value="NZ_JBHLTN010000011.1"/>
</dbReference>
<evidence type="ECO:0000259" key="7">
    <source>
        <dbReference type="Pfam" id="PF01435"/>
    </source>
</evidence>
<keyword evidence="3 6" id="KW-0378">Hydrolase</keyword>
<reference evidence="8 9" key="1">
    <citation type="submission" date="2024-09" db="EMBL/GenBank/DDBJ databases">
        <authorList>
            <person name="Sun Q."/>
            <person name="Mori K."/>
        </authorList>
    </citation>
    <scope>NUCLEOTIDE SEQUENCE [LARGE SCALE GENOMIC DNA]</scope>
    <source>
        <strain evidence="8 9">NCAIM B.02336</strain>
    </source>
</reference>
<evidence type="ECO:0000256" key="2">
    <source>
        <dbReference type="ARBA" id="ARBA00022723"/>
    </source>
</evidence>
<name>A0ABV6PQR8_9BURK</name>
<organism evidence="8 9">
    <name type="scientific">Ottowia pentelensis</name>
    <dbReference type="NCBI Taxonomy" id="511108"/>
    <lineage>
        <taxon>Bacteria</taxon>
        <taxon>Pseudomonadati</taxon>
        <taxon>Pseudomonadota</taxon>
        <taxon>Betaproteobacteria</taxon>
        <taxon>Burkholderiales</taxon>
        <taxon>Comamonadaceae</taxon>
        <taxon>Ottowia</taxon>
    </lineage>
</organism>
<evidence type="ECO:0000256" key="3">
    <source>
        <dbReference type="ARBA" id="ARBA00022801"/>
    </source>
</evidence>
<comment type="caution">
    <text evidence="8">The sequence shown here is derived from an EMBL/GenBank/DDBJ whole genome shotgun (WGS) entry which is preliminary data.</text>
</comment>
<dbReference type="InterPro" id="IPR001915">
    <property type="entry name" value="Peptidase_M48"/>
</dbReference>
<sequence length="280" mass="29907">MNLRTTFFSRPLIHGAAWLGAALLAAGCASTTSGSVAAGGAGRSQLLLVSSDEVMQQSLQYYEQQNKQARAKGELITSGPEWSRVNAIMQRLTPQVAAFRSDAARWPWQLVLINEDTVNAHVMAGGKITVYTGLIRKLRLSDDEIAAVMGHEMAHALREHTREKMSQSAAGDMAISIGGALLGLGEGGQQMASMGKQLALDLPFSRSMESEADLYGLELAARAGYDPRAAVTLWQKMAQAGGSNGPSFLSTHPAPGDRMAALQAAIPRVMPLYEAARRGR</sequence>
<evidence type="ECO:0000256" key="5">
    <source>
        <dbReference type="ARBA" id="ARBA00023049"/>
    </source>
</evidence>
<evidence type="ECO:0000313" key="9">
    <source>
        <dbReference type="Proteomes" id="UP001589834"/>
    </source>
</evidence>
<comment type="cofactor">
    <cofactor evidence="6">
        <name>Zn(2+)</name>
        <dbReference type="ChEBI" id="CHEBI:29105"/>
    </cofactor>
    <text evidence="6">Binds 1 zinc ion per subunit.</text>
</comment>
<dbReference type="EMBL" id="JBHLTN010000011">
    <property type="protein sequence ID" value="MFC0592175.1"/>
    <property type="molecule type" value="Genomic_DNA"/>
</dbReference>
<protein>
    <submittedName>
        <fullName evidence="8">M48 family metallopeptidase</fullName>
    </submittedName>
</protein>
<gene>
    <name evidence="8" type="ORF">ACFFGG_06365</name>
</gene>
<evidence type="ECO:0000313" key="8">
    <source>
        <dbReference type="EMBL" id="MFC0592175.1"/>
    </source>
</evidence>
<dbReference type="CDD" id="cd07331">
    <property type="entry name" value="M48C_Oma1_like"/>
    <property type="match status" value="1"/>
</dbReference>
<dbReference type="PROSITE" id="PS51257">
    <property type="entry name" value="PROKAR_LIPOPROTEIN"/>
    <property type="match status" value="1"/>
</dbReference>
<dbReference type="InterPro" id="IPR051156">
    <property type="entry name" value="Mito/Outer_Membr_Metalloprot"/>
</dbReference>
<evidence type="ECO:0000256" key="6">
    <source>
        <dbReference type="RuleBase" id="RU003983"/>
    </source>
</evidence>
<dbReference type="Proteomes" id="UP001589834">
    <property type="component" value="Unassembled WGS sequence"/>
</dbReference>
<evidence type="ECO:0000256" key="1">
    <source>
        <dbReference type="ARBA" id="ARBA00022670"/>
    </source>
</evidence>
<dbReference type="PANTHER" id="PTHR22726:SF1">
    <property type="entry name" value="METALLOENDOPEPTIDASE OMA1, MITOCHONDRIAL"/>
    <property type="match status" value="1"/>
</dbReference>
<keyword evidence="4 6" id="KW-0862">Zinc</keyword>
<proteinExistence type="inferred from homology"/>
<dbReference type="PANTHER" id="PTHR22726">
    <property type="entry name" value="METALLOENDOPEPTIDASE OMA1"/>
    <property type="match status" value="1"/>
</dbReference>
<keyword evidence="2" id="KW-0479">Metal-binding</keyword>
<feature type="domain" description="Peptidase M48" evidence="7">
    <location>
        <begin position="85"/>
        <end position="264"/>
    </location>
</feature>
<evidence type="ECO:0000256" key="4">
    <source>
        <dbReference type="ARBA" id="ARBA00022833"/>
    </source>
</evidence>
<keyword evidence="1 6" id="KW-0645">Protease</keyword>
<accession>A0ABV6PQR8</accession>
<keyword evidence="5 6" id="KW-0482">Metalloprotease</keyword>
<dbReference type="Gene3D" id="3.30.2010.10">
    <property type="entry name" value="Metalloproteases ('zincins'), catalytic domain"/>
    <property type="match status" value="1"/>
</dbReference>
<comment type="similarity">
    <text evidence="6">Belongs to the peptidase M48 family.</text>
</comment>